<evidence type="ECO:0000256" key="1">
    <source>
        <dbReference type="ARBA" id="ARBA00022553"/>
    </source>
</evidence>
<sequence length="210" mass="23861">MISIAITDDHAMIIEGLKAMFQQDQNYNITASYTSIEETLQHIYLDNPDILLLDINLKDGNGTEACKEILKLVPKLKIIALTSFEDINLVRLMLRNGAKGYLLKNTSSEEIIKAINMVMEDEIFLPKELKNQILSETIGIDKKQDFLPKITRREKEVLELIVQEFTTDEIAEKLFVTHKAIEAHRSNLIQKLNVRNTAGLVKIAIEKGLV</sequence>
<dbReference type="InterPro" id="IPR039420">
    <property type="entry name" value="WalR-like"/>
</dbReference>
<dbReference type="InterPro" id="IPR011006">
    <property type="entry name" value="CheY-like_superfamily"/>
</dbReference>
<dbReference type="PANTHER" id="PTHR43214">
    <property type="entry name" value="TWO-COMPONENT RESPONSE REGULATOR"/>
    <property type="match status" value="1"/>
</dbReference>
<gene>
    <name evidence="6" type="ORF">GOQ30_03140</name>
</gene>
<accession>A0A6I4IJL1</accession>
<dbReference type="SUPFAM" id="SSF52172">
    <property type="entry name" value="CheY-like"/>
    <property type="match status" value="1"/>
</dbReference>
<dbReference type="SMART" id="SM00448">
    <property type="entry name" value="REC"/>
    <property type="match status" value="1"/>
</dbReference>
<dbReference type="EMBL" id="WQLW01000002">
    <property type="protein sequence ID" value="MVO08159.1"/>
    <property type="molecule type" value="Genomic_DNA"/>
</dbReference>
<dbReference type="GO" id="GO:0006355">
    <property type="term" value="P:regulation of DNA-templated transcription"/>
    <property type="evidence" value="ECO:0007669"/>
    <property type="project" value="InterPro"/>
</dbReference>
<dbReference type="Gene3D" id="3.40.50.2300">
    <property type="match status" value="1"/>
</dbReference>
<comment type="caution">
    <text evidence="6">The sequence shown here is derived from an EMBL/GenBank/DDBJ whole genome shotgun (WGS) entry which is preliminary data.</text>
</comment>
<dbReference type="Proteomes" id="UP000431264">
    <property type="component" value="Unassembled WGS sequence"/>
</dbReference>
<feature type="modified residue" description="4-aspartylphosphate" evidence="3">
    <location>
        <position position="54"/>
    </location>
</feature>
<name>A0A6I4IJL1_9FLAO</name>
<evidence type="ECO:0000259" key="4">
    <source>
        <dbReference type="PROSITE" id="PS50043"/>
    </source>
</evidence>
<keyword evidence="2" id="KW-0238">DNA-binding</keyword>
<keyword evidence="7" id="KW-1185">Reference proteome</keyword>
<dbReference type="PROSITE" id="PS50043">
    <property type="entry name" value="HTH_LUXR_2"/>
    <property type="match status" value="1"/>
</dbReference>
<dbReference type="OrthoDB" id="9797341at2"/>
<dbReference type="Pfam" id="PF00072">
    <property type="entry name" value="Response_reg"/>
    <property type="match status" value="1"/>
</dbReference>
<evidence type="ECO:0000256" key="2">
    <source>
        <dbReference type="ARBA" id="ARBA00023125"/>
    </source>
</evidence>
<dbReference type="CDD" id="cd17535">
    <property type="entry name" value="REC_NarL-like"/>
    <property type="match status" value="1"/>
</dbReference>
<dbReference type="Pfam" id="PF00196">
    <property type="entry name" value="GerE"/>
    <property type="match status" value="1"/>
</dbReference>
<dbReference type="InterPro" id="IPR016032">
    <property type="entry name" value="Sig_transdc_resp-reg_C-effctor"/>
</dbReference>
<dbReference type="GO" id="GO:0003677">
    <property type="term" value="F:DNA binding"/>
    <property type="evidence" value="ECO:0007669"/>
    <property type="project" value="UniProtKB-KW"/>
</dbReference>
<evidence type="ECO:0000256" key="3">
    <source>
        <dbReference type="PROSITE-ProRule" id="PRU00169"/>
    </source>
</evidence>
<dbReference type="SMART" id="SM00421">
    <property type="entry name" value="HTH_LUXR"/>
    <property type="match status" value="1"/>
</dbReference>
<dbReference type="InterPro" id="IPR001789">
    <property type="entry name" value="Sig_transdc_resp-reg_receiver"/>
</dbReference>
<reference evidence="7" key="1">
    <citation type="submission" date="2019-05" db="EMBL/GenBank/DDBJ databases">
        <title>Flavobacterium profundi sp. nov., isolated from a deep-sea seamount.</title>
        <authorList>
            <person name="Zhang D.-C."/>
        </authorList>
    </citation>
    <scope>NUCLEOTIDE SEQUENCE [LARGE SCALE GENOMIC DNA]</scope>
    <source>
        <strain evidence="7">TP390</strain>
    </source>
</reference>
<dbReference type="PRINTS" id="PR00038">
    <property type="entry name" value="HTHLUXR"/>
</dbReference>
<evidence type="ECO:0000313" key="6">
    <source>
        <dbReference type="EMBL" id="MVO08159.1"/>
    </source>
</evidence>
<feature type="domain" description="Response regulatory" evidence="5">
    <location>
        <begin position="3"/>
        <end position="119"/>
    </location>
</feature>
<keyword evidence="1 3" id="KW-0597">Phosphoprotein</keyword>
<evidence type="ECO:0000313" key="7">
    <source>
        <dbReference type="Proteomes" id="UP000431264"/>
    </source>
</evidence>
<dbReference type="InterPro" id="IPR000792">
    <property type="entry name" value="Tscrpt_reg_LuxR_C"/>
</dbReference>
<dbReference type="RefSeq" id="WP_140996560.1">
    <property type="nucleotide sequence ID" value="NZ_VDCZ01000002.1"/>
</dbReference>
<organism evidence="6 7">
    <name type="scientific">Flavobacterium profundi</name>
    <dbReference type="NCBI Taxonomy" id="1774945"/>
    <lineage>
        <taxon>Bacteria</taxon>
        <taxon>Pseudomonadati</taxon>
        <taxon>Bacteroidota</taxon>
        <taxon>Flavobacteriia</taxon>
        <taxon>Flavobacteriales</taxon>
        <taxon>Flavobacteriaceae</taxon>
        <taxon>Flavobacterium</taxon>
    </lineage>
</organism>
<evidence type="ECO:0000259" key="5">
    <source>
        <dbReference type="PROSITE" id="PS50110"/>
    </source>
</evidence>
<proteinExistence type="predicted"/>
<feature type="domain" description="HTH luxR-type" evidence="4">
    <location>
        <begin position="143"/>
        <end position="208"/>
    </location>
</feature>
<dbReference type="GO" id="GO:0000160">
    <property type="term" value="P:phosphorelay signal transduction system"/>
    <property type="evidence" value="ECO:0007669"/>
    <property type="project" value="InterPro"/>
</dbReference>
<dbReference type="InterPro" id="IPR058245">
    <property type="entry name" value="NreC/VraR/RcsB-like_REC"/>
</dbReference>
<dbReference type="PROSITE" id="PS50110">
    <property type="entry name" value="RESPONSE_REGULATORY"/>
    <property type="match status" value="1"/>
</dbReference>
<dbReference type="CDD" id="cd06170">
    <property type="entry name" value="LuxR_C_like"/>
    <property type="match status" value="1"/>
</dbReference>
<dbReference type="PANTHER" id="PTHR43214:SF43">
    <property type="entry name" value="TWO-COMPONENT RESPONSE REGULATOR"/>
    <property type="match status" value="1"/>
</dbReference>
<dbReference type="AlphaFoldDB" id="A0A6I4IJL1"/>
<protein>
    <submittedName>
        <fullName evidence="6">Response regulator</fullName>
    </submittedName>
</protein>
<dbReference type="SUPFAM" id="SSF46894">
    <property type="entry name" value="C-terminal effector domain of the bipartite response regulators"/>
    <property type="match status" value="1"/>
</dbReference>